<dbReference type="AlphaFoldDB" id="A0A7W6NYT9"/>
<reference evidence="2 3" key="1">
    <citation type="submission" date="2020-08" db="EMBL/GenBank/DDBJ databases">
        <title>Genomic Encyclopedia of Type Strains, Phase IV (KMG-IV): sequencing the most valuable type-strain genomes for metagenomic binning, comparative biology and taxonomic classification.</title>
        <authorList>
            <person name="Goeker M."/>
        </authorList>
    </citation>
    <scope>NUCLEOTIDE SEQUENCE [LARGE SCALE GENOMIC DNA]</scope>
    <source>
        <strain evidence="2 3">DSM 101806</strain>
    </source>
</reference>
<dbReference type="Pfam" id="PF01722">
    <property type="entry name" value="BolA"/>
    <property type="match status" value="1"/>
</dbReference>
<dbReference type="RefSeq" id="WP_183999968.1">
    <property type="nucleotide sequence ID" value="NZ_JACIEH010000003.1"/>
</dbReference>
<dbReference type="GO" id="GO:0016226">
    <property type="term" value="P:iron-sulfur cluster assembly"/>
    <property type="evidence" value="ECO:0007669"/>
    <property type="project" value="TreeGrafter"/>
</dbReference>
<evidence type="ECO:0000256" key="1">
    <source>
        <dbReference type="RuleBase" id="RU003860"/>
    </source>
</evidence>
<evidence type="ECO:0000313" key="3">
    <source>
        <dbReference type="Proteomes" id="UP000557392"/>
    </source>
</evidence>
<dbReference type="PANTHER" id="PTHR46230:SF7">
    <property type="entry name" value="BOLA-LIKE PROTEIN 1"/>
    <property type="match status" value="1"/>
</dbReference>
<dbReference type="InterPro" id="IPR036065">
    <property type="entry name" value="BolA-like_sf"/>
</dbReference>
<comment type="similarity">
    <text evidence="1">Belongs to the BolA/IbaG family.</text>
</comment>
<proteinExistence type="inferred from homology"/>
<dbReference type="EMBL" id="JACIEH010000003">
    <property type="protein sequence ID" value="MBB4100688.1"/>
    <property type="molecule type" value="Genomic_DNA"/>
</dbReference>
<dbReference type="Gene3D" id="3.30.300.90">
    <property type="entry name" value="BolA-like"/>
    <property type="match status" value="1"/>
</dbReference>
<dbReference type="PANTHER" id="PTHR46230">
    <property type="match status" value="1"/>
</dbReference>
<dbReference type="InterPro" id="IPR002634">
    <property type="entry name" value="BolA"/>
</dbReference>
<organism evidence="2 3">
    <name type="scientific">Sphingomonas kyeonggiensis</name>
    <dbReference type="NCBI Taxonomy" id="1268553"/>
    <lineage>
        <taxon>Bacteria</taxon>
        <taxon>Pseudomonadati</taxon>
        <taxon>Pseudomonadota</taxon>
        <taxon>Alphaproteobacteria</taxon>
        <taxon>Sphingomonadales</taxon>
        <taxon>Sphingomonadaceae</taxon>
        <taxon>Sphingomonas</taxon>
    </lineage>
</organism>
<keyword evidence="3" id="KW-1185">Reference proteome</keyword>
<dbReference type="SUPFAM" id="SSF82657">
    <property type="entry name" value="BolA-like"/>
    <property type="match status" value="1"/>
</dbReference>
<comment type="caution">
    <text evidence="2">The sequence shown here is derived from an EMBL/GenBank/DDBJ whole genome shotgun (WGS) entry which is preliminary data.</text>
</comment>
<dbReference type="Proteomes" id="UP000557392">
    <property type="component" value="Unassembled WGS sequence"/>
</dbReference>
<evidence type="ECO:0000313" key="2">
    <source>
        <dbReference type="EMBL" id="MBB4100688.1"/>
    </source>
</evidence>
<dbReference type="PIRSF" id="PIRSF003113">
    <property type="entry name" value="BolA"/>
    <property type="match status" value="1"/>
</dbReference>
<accession>A0A7W6NYT9</accession>
<protein>
    <submittedName>
        <fullName evidence="2">BolA protein</fullName>
    </submittedName>
</protein>
<gene>
    <name evidence="2" type="ORF">GGR46_004260</name>
</gene>
<name>A0A7W6NYT9_9SPHN</name>
<sequence>MTNPSSGGLADIIAARLTAGLAPTHLEVINDSHHHSGHLGDDGTGESHWTVVVESPAFQGQSRVQRQRMVNNALADLLTGRIHALAIKARAPGE</sequence>